<evidence type="ECO:0008006" key="4">
    <source>
        <dbReference type="Google" id="ProtNLM"/>
    </source>
</evidence>
<proteinExistence type="predicted"/>
<name>A0A1F5KEE5_9BACT</name>
<keyword evidence="1" id="KW-0175">Coiled coil</keyword>
<gene>
    <name evidence="2" type="ORF">A3F00_02585</name>
</gene>
<evidence type="ECO:0000256" key="1">
    <source>
        <dbReference type="SAM" id="Coils"/>
    </source>
</evidence>
<feature type="coiled-coil region" evidence="1">
    <location>
        <begin position="22"/>
        <end position="49"/>
    </location>
</feature>
<reference evidence="2 3" key="1">
    <citation type="journal article" date="2016" name="Nat. Commun.">
        <title>Thousands of microbial genomes shed light on interconnected biogeochemical processes in an aquifer system.</title>
        <authorList>
            <person name="Anantharaman K."/>
            <person name="Brown C.T."/>
            <person name="Hug L.A."/>
            <person name="Sharon I."/>
            <person name="Castelle C.J."/>
            <person name="Probst A.J."/>
            <person name="Thomas B.C."/>
            <person name="Singh A."/>
            <person name="Wilkins M.J."/>
            <person name="Karaoz U."/>
            <person name="Brodie E.L."/>
            <person name="Williams K.H."/>
            <person name="Hubbard S.S."/>
            <person name="Banfield J.F."/>
        </authorList>
    </citation>
    <scope>NUCLEOTIDE SEQUENCE [LARGE SCALE GENOMIC DNA]</scope>
</reference>
<accession>A0A1F5KEE5</accession>
<organism evidence="2 3">
    <name type="scientific">Candidatus Daviesbacteria bacterium RIFCSPHIGHO2_12_FULL_37_11</name>
    <dbReference type="NCBI Taxonomy" id="1797777"/>
    <lineage>
        <taxon>Bacteria</taxon>
        <taxon>Candidatus Daviesiibacteriota</taxon>
    </lineage>
</organism>
<protein>
    <recommendedName>
        <fullName evidence="4">NGG1p interacting factor NIF3</fullName>
    </recommendedName>
</protein>
<comment type="caution">
    <text evidence="2">The sequence shown here is derived from an EMBL/GenBank/DDBJ whole genome shotgun (WGS) entry which is preliminary data.</text>
</comment>
<dbReference type="Proteomes" id="UP000176527">
    <property type="component" value="Unassembled WGS sequence"/>
</dbReference>
<dbReference type="AlphaFoldDB" id="A0A1F5KEE5"/>
<dbReference type="EMBL" id="MFDE01000002">
    <property type="protein sequence ID" value="OGE39322.1"/>
    <property type="molecule type" value="Genomic_DNA"/>
</dbReference>
<evidence type="ECO:0000313" key="3">
    <source>
        <dbReference type="Proteomes" id="UP000176527"/>
    </source>
</evidence>
<sequence length="328" mass="36291">MTLQEIYVLAIEMGIMADPRGFDGIKRLLARLKKEYSEMSDKKKKLFDKENLTNPYSDSRILFGDSKLSVKKVMAGIDADGTEVLLLDRLNESRFNQGKKDQKIDLLISHHPSGHALASLDEVMDVQVDMFAEAGVPENVAYALLEERRGKVKRSISPRNHNQTVDTARLLNVPLLALHTIWDNIGNNFMKEYLSGKKFDTAGEVLDAVCEIPEFIESTKGKAGPFLASGNKKSRAGKIKVMFTGGTNPSKELYIELSKAGVGTLVEMHVPEDAIIELKKLHINVIDCGHMAADSIGANIFLDGLEKKGIEVVPCSGLIRVKRNAKRN</sequence>
<evidence type="ECO:0000313" key="2">
    <source>
        <dbReference type="EMBL" id="OGE39322.1"/>
    </source>
</evidence>